<dbReference type="Gene3D" id="3.40.50.300">
    <property type="entry name" value="P-loop containing nucleotide triphosphate hydrolases"/>
    <property type="match status" value="1"/>
</dbReference>
<keyword evidence="3" id="KW-0805">Transcription regulation</keyword>
<keyword evidence="8" id="KW-1185">Reference proteome</keyword>
<protein>
    <submittedName>
        <fullName evidence="7">Sigma-54-dependent Fis family transcriptional regulator</fullName>
    </submittedName>
</protein>
<dbReference type="InterPro" id="IPR002197">
    <property type="entry name" value="HTH_Fis"/>
</dbReference>
<dbReference type="SUPFAM" id="SSF46689">
    <property type="entry name" value="Homeodomain-like"/>
    <property type="match status" value="1"/>
</dbReference>
<dbReference type="Pfam" id="PF14532">
    <property type="entry name" value="Sigma54_activ_2"/>
    <property type="match status" value="1"/>
</dbReference>
<keyword evidence="1" id="KW-0547">Nucleotide-binding</keyword>
<evidence type="ECO:0000256" key="4">
    <source>
        <dbReference type="ARBA" id="ARBA00023163"/>
    </source>
</evidence>
<dbReference type="PROSITE" id="PS50045">
    <property type="entry name" value="SIGMA54_INTERACT_4"/>
    <property type="match status" value="1"/>
</dbReference>
<accession>A0ABW2BVD9</accession>
<dbReference type="InterPro" id="IPR029016">
    <property type="entry name" value="GAF-like_dom_sf"/>
</dbReference>
<dbReference type="InterPro" id="IPR027417">
    <property type="entry name" value="P-loop_NTPase"/>
</dbReference>
<organism evidence="7 8">
    <name type="scientific">Haloechinothrix salitolerans</name>
    <dbReference type="NCBI Taxonomy" id="926830"/>
    <lineage>
        <taxon>Bacteria</taxon>
        <taxon>Bacillati</taxon>
        <taxon>Actinomycetota</taxon>
        <taxon>Actinomycetes</taxon>
        <taxon>Pseudonocardiales</taxon>
        <taxon>Pseudonocardiaceae</taxon>
        <taxon>Haloechinothrix</taxon>
    </lineage>
</organism>
<dbReference type="PRINTS" id="PR01590">
    <property type="entry name" value="HTHFIS"/>
</dbReference>
<evidence type="ECO:0000313" key="7">
    <source>
        <dbReference type="EMBL" id="MFC6866362.1"/>
    </source>
</evidence>
<dbReference type="Gene3D" id="3.30.450.40">
    <property type="match status" value="1"/>
</dbReference>
<evidence type="ECO:0000313" key="8">
    <source>
        <dbReference type="Proteomes" id="UP001596337"/>
    </source>
</evidence>
<comment type="caution">
    <text evidence="7">The sequence shown here is derived from an EMBL/GenBank/DDBJ whole genome shotgun (WGS) entry which is preliminary data.</text>
</comment>
<reference evidence="8" key="1">
    <citation type="journal article" date="2019" name="Int. J. Syst. Evol. Microbiol.">
        <title>The Global Catalogue of Microorganisms (GCM) 10K type strain sequencing project: providing services to taxonomists for standard genome sequencing and annotation.</title>
        <authorList>
            <consortium name="The Broad Institute Genomics Platform"/>
            <consortium name="The Broad Institute Genome Sequencing Center for Infectious Disease"/>
            <person name="Wu L."/>
            <person name="Ma J."/>
        </authorList>
    </citation>
    <scope>NUCLEOTIDE SEQUENCE [LARGE SCALE GENOMIC DNA]</scope>
    <source>
        <strain evidence="8">KCTC 32255</strain>
    </source>
</reference>
<dbReference type="InterPro" id="IPR009057">
    <property type="entry name" value="Homeodomain-like_sf"/>
</dbReference>
<dbReference type="InterPro" id="IPR058031">
    <property type="entry name" value="AAA_lid_NorR"/>
</dbReference>
<keyword evidence="2" id="KW-0067">ATP-binding</keyword>
<dbReference type="Pfam" id="PF25601">
    <property type="entry name" value="AAA_lid_14"/>
    <property type="match status" value="1"/>
</dbReference>
<dbReference type="PANTHER" id="PTHR32071">
    <property type="entry name" value="TRANSCRIPTIONAL REGULATORY PROTEIN"/>
    <property type="match status" value="1"/>
</dbReference>
<feature type="domain" description="Sigma-54 factor interaction" evidence="6">
    <location>
        <begin position="341"/>
        <end position="535"/>
    </location>
</feature>
<dbReference type="Gene3D" id="1.10.10.60">
    <property type="entry name" value="Homeodomain-like"/>
    <property type="match status" value="1"/>
</dbReference>
<dbReference type="SUPFAM" id="SSF52540">
    <property type="entry name" value="P-loop containing nucleoside triphosphate hydrolases"/>
    <property type="match status" value="1"/>
</dbReference>
<evidence type="ECO:0000259" key="6">
    <source>
        <dbReference type="PROSITE" id="PS50045"/>
    </source>
</evidence>
<proteinExistence type="predicted"/>
<dbReference type="SUPFAM" id="SSF55781">
    <property type="entry name" value="GAF domain-like"/>
    <property type="match status" value="1"/>
</dbReference>
<dbReference type="Pfam" id="PF02954">
    <property type="entry name" value="HTH_8"/>
    <property type="match status" value="1"/>
</dbReference>
<dbReference type="EMBL" id="JBHSXX010000001">
    <property type="protein sequence ID" value="MFC6866362.1"/>
    <property type="molecule type" value="Genomic_DNA"/>
</dbReference>
<evidence type="ECO:0000256" key="5">
    <source>
        <dbReference type="SAM" id="MobiDB-lite"/>
    </source>
</evidence>
<dbReference type="InterPro" id="IPR002078">
    <property type="entry name" value="Sigma_54_int"/>
</dbReference>
<evidence type="ECO:0000256" key="2">
    <source>
        <dbReference type="ARBA" id="ARBA00022840"/>
    </source>
</evidence>
<dbReference type="PANTHER" id="PTHR32071:SF122">
    <property type="entry name" value="SIGMA FACTOR"/>
    <property type="match status" value="1"/>
</dbReference>
<evidence type="ECO:0000256" key="1">
    <source>
        <dbReference type="ARBA" id="ARBA00022741"/>
    </source>
</evidence>
<keyword evidence="4" id="KW-0804">Transcription</keyword>
<feature type="region of interest" description="Disordered" evidence="5">
    <location>
        <begin position="314"/>
        <end position="348"/>
    </location>
</feature>
<dbReference type="RefSeq" id="WP_345401883.1">
    <property type="nucleotide sequence ID" value="NZ_BAABLA010000108.1"/>
</dbReference>
<dbReference type="InterPro" id="IPR025944">
    <property type="entry name" value="Sigma_54_int_dom_CS"/>
</dbReference>
<dbReference type="PROSITE" id="PS00688">
    <property type="entry name" value="SIGMA54_INTERACT_3"/>
    <property type="match status" value="1"/>
</dbReference>
<name>A0ABW2BVD9_9PSEU</name>
<gene>
    <name evidence="7" type="ORF">ACFQGD_04320</name>
</gene>
<sequence>MGRIHESVGTMRRTRDDILGDAATLLTGNQSESVDPRVRADIATSWRRCHLIGVKATSDDVPYEGEFDRPSRLLRAAAPVIDRLADQLTDSPATIMLADAEAQIVDRRAGGRELVRALDKAYVAPGFRYAEEFTGTNGIGSALEERRPFFVQGAEHFRENLLEFACVGAPVMHPISGTVEGVLDVTCRFDETNVLMKPLVLSAVREIESRMYADASLKERMLLEHFLRVSRKVRSAVVSLNQDFIISNTAAAKLLDPSDQALLWDWATRMLARRDECTGEVRLAQDIVVQAKASKVGEGSSPAGVLVEMRTRNASSITPRRHPSHSTPTAGRTAPPAEERLPGRSAASTRLRREIDSIVESGPPTLICGEPGSGKLFVARHLHKRWAPDEPCTVLDGTVARLEPEAWLDRFVSRIATPGTLVLRHLDDLPDQLCAHVLAHLEAATRRARLIATAPERRGHGPAARLLDHLPATLLVPPLRYRVEDIADIAPAILKQHSPRSPVPRLQPATLQTFTGLDWPGNIRELEAVLTSALIRSMGADITQSHLPPEYRSSPTRHRLASLERAERDTILQALADASGNKLAAAERLGIARSTLYRKMRVLGIDDNRFSS</sequence>
<evidence type="ECO:0000256" key="3">
    <source>
        <dbReference type="ARBA" id="ARBA00023015"/>
    </source>
</evidence>
<dbReference type="Gene3D" id="1.10.8.60">
    <property type="match status" value="1"/>
</dbReference>
<dbReference type="Proteomes" id="UP001596337">
    <property type="component" value="Unassembled WGS sequence"/>
</dbReference>